<name>A0A1W0WZF0_HYPEX</name>
<keyword evidence="3" id="KW-0067">ATP-binding</keyword>
<keyword evidence="5" id="KW-1185">Reference proteome</keyword>
<evidence type="ECO:0000256" key="2">
    <source>
        <dbReference type="ARBA" id="ARBA00022741"/>
    </source>
</evidence>
<accession>A0A1W0WZF0</accession>
<comment type="caution">
    <text evidence="4">The sequence shown here is derived from an EMBL/GenBank/DDBJ whole genome shotgun (WGS) entry which is preliminary data.</text>
</comment>
<organism evidence="4 5">
    <name type="scientific">Hypsibius exemplaris</name>
    <name type="common">Freshwater tardigrade</name>
    <dbReference type="NCBI Taxonomy" id="2072580"/>
    <lineage>
        <taxon>Eukaryota</taxon>
        <taxon>Metazoa</taxon>
        <taxon>Ecdysozoa</taxon>
        <taxon>Tardigrada</taxon>
        <taxon>Eutardigrada</taxon>
        <taxon>Parachela</taxon>
        <taxon>Hypsibioidea</taxon>
        <taxon>Hypsibiidae</taxon>
        <taxon>Hypsibius</taxon>
    </lineage>
</organism>
<protein>
    <submittedName>
        <fullName evidence="4">Uncharacterized protein</fullName>
    </submittedName>
</protein>
<dbReference type="GO" id="GO:0005524">
    <property type="term" value="F:ATP binding"/>
    <property type="evidence" value="ECO:0007669"/>
    <property type="project" value="UniProtKB-KW"/>
</dbReference>
<gene>
    <name evidence="4" type="ORF">BV898_05416</name>
</gene>
<dbReference type="Gene3D" id="3.90.640.10">
    <property type="entry name" value="Actin, Chain A, domain 4"/>
    <property type="match status" value="1"/>
</dbReference>
<dbReference type="SUPFAM" id="SSF53067">
    <property type="entry name" value="Actin-like ATPase domain"/>
    <property type="match status" value="1"/>
</dbReference>
<proteinExistence type="inferred from homology"/>
<reference evidence="5" key="1">
    <citation type="submission" date="2017-01" db="EMBL/GenBank/DDBJ databases">
        <title>Comparative genomics of anhydrobiosis in the tardigrade Hypsibius dujardini.</title>
        <authorList>
            <person name="Yoshida Y."/>
            <person name="Koutsovoulos G."/>
            <person name="Laetsch D."/>
            <person name="Stevens L."/>
            <person name="Kumar S."/>
            <person name="Horikawa D."/>
            <person name="Ishino K."/>
            <person name="Komine S."/>
            <person name="Tomita M."/>
            <person name="Blaxter M."/>
            <person name="Arakawa K."/>
        </authorList>
    </citation>
    <scope>NUCLEOTIDE SEQUENCE [LARGE SCALE GENOMIC DNA]</scope>
    <source>
        <strain evidence="5">Z151</strain>
    </source>
</reference>
<dbReference type="GO" id="GO:0140662">
    <property type="term" value="F:ATP-dependent protein folding chaperone"/>
    <property type="evidence" value="ECO:0007669"/>
    <property type="project" value="InterPro"/>
</dbReference>
<sequence length="412" mass="46021">MTAIAIDFGTTGISAATWTAESGFEILSKANSDGTRRRLFWNRSSSTVFRGRGEHRFRCRHLHRLWGRTPYSVPSSDGHSRSSSVIDVDANSLTATVWRTDQDGRSVPYRIASPGHSGNGIDLALMRYVREEWRKVYRVGWASDGTATQCLRLACQEAKLKMAKDKPRTTIQLPNIGEQISLGDSTNVTLNKQEFDGITEPLVTATVEALQNALSAAGLSLCNGVNVFLVGGTTRSLVLIKAIESEAGQVHITPLPDETATLHVPRLDDMICLDLWPAFMGEVQQRDYKGRALLEFDDAFRKFAEFHRCALNDDRARTQVGRQHFVFRNQLPDYNNRGLNFNRSFDRNRLGGNTEIYPSGKRRGTCNLWNRGKACSAPPGTDYPYLHKCGNYNCRGSHKRVDCPMGQSNTNN</sequence>
<evidence type="ECO:0000256" key="3">
    <source>
        <dbReference type="ARBA" id="ARBA00022840"/>
    </source>
</evidence>
<evidence type="ECO:0000313" key="4">
    <source>
        <dbReference type="EMBL" id="OQV20596.1"/>
    </source>
</evidence>
<evidence type="ECO:0000313" key="5">
    <source>
        <dbReference type="Proteomes" id="UP000192578"/>
    </source>
</evidence>
<dbReference type="InterPro" id="IPR043129">
    <property type="entry name" value="ATPase_NBD"/>
</dbReference>
<dbReference type="AlphaFoldDB" id="A0A1W0WZF0"/>
<dbReference type="Pfam" id="PF00012">
    <property type="entry name" value="HSP70"/>
    <property type="match status" value="1"/>
</dbReference>
<dbReference type="EMBL" id="MTYJ01000029">
    <property type="protein sequence ID" value="OQV20596.1"/>
    <property type="molecule type" value="Genomic_DNA"/>
</dbReference>
<dbReference type="Gene3D" id="3.30.420.40">
    <property type="match status" value="1"/>
</dbReference>
<dbReference type="OrthoDB" id="2355984at2759"/>
<dbReference type="Proteomes" id="UP000192578">
    <property type="component" value="Unassembled WGS sequence"/>
</dbReference>
<comment type="similarity">
    <text evidence="1">Belongs to the heat shock protein 70 family.</text>
</comment>
<dbReference type="FunFam" id="3.90.640.10:FF:000003">
    <property type="entry name" value="Molecular chaperone DnaK"/>
    <property type="match status" value="1"/>
</dbReference>
<keyword evidence="2" id="KW-0547">Nucleotide-binding</keyword>
<evidence type="ECO:0000256" key="1">
    <source>
        <dbReference type="ARBA" id="ARBA00007381"/>
    </source>
</evidence>
<dbReference type="InterPro" id="IPR013126">
    <property type="entry name" value="Hsp_70_fam"/>
</dbReference>